<feature type="transmembrane region" description="Helical" evidence="6">
    <location>
        <begin position="320"/>
        <end position="338"/>
    </location>
</feature>
<feature type="transmembrane region" description="Helical" evidence="6">
    <location>
        <begin position="54"/>
        <end position="72"/>
    </location>
</feature>
<dbReference type="Gene3D" id="1.10.3860.10">
    <property type="entry name" value="Sodium:dicarboxylate symporter"/>
    <property type="match status" value="1"/>
</dbReference>
<accession>A0ABP8V1W6</accession>
<keyword evidence="5 6" id="KW-0472">Membrane</keyword>
<evidence type="ECO:0000256" key="2">
    <source>
        <dbReference type="ARBA" id="ARBA00022448"/>
    </source>
</evidence>
<evidence type="ECO:0000313" key="7">
    <source>
        <dbReference type="EMBL" id="GAA4649409.1"/>
    </source>
</evidence>
<dbReference type="SUPFAM" id="SSF118215">
    <property type="entry name" value="Proton glutamate symport protein"/>
    <property type="match status" value="1"/>
</dbReference>
<evidence type="ECO:0000256" key="1">
    <source>
        <dbReference type="ARBA" id="ARBA00004141"/>
    </source>
</evidence>
<dbReference type="EMBL" id="BAABFL010000133">
    <property type="protein sequence ID" value="GAA4649409.1"/>
    <property type="molecule type" value="Genomic_DNA"/>
</dbReference>
<dbReference type="InterPro" id="IPR036458">
    <property type="entry name" value="Na:dicarbo_symporter_sf"/>
</dbReference>
<dbReference type="PRINTS" id="PR00173">
    <property type="entry name" value="EDTRNSPORT"/>
</dbReference>
<evidence type="ECO:0000313" key="8">
    <source>
        <dbReference type="Proteomes" id="UP001500604"/>
    </source>
</evidence>
<feature type="transmembrane region" description="Helical" evidence="6">
    <location>
        <begin position="84"/>
        <end position="106"/>
    </location>
</feature>
<protein>
    <submittedName>
        <fullName evidence="7">Dicarboxylate/amino acid:cation symporter</fullName>
    </submittedName>
</protein>
<gene>
    <name evidence="7" type="ORF">GCM10023116_16830</name>
</gene>
<keyword evidence="8" id="KW-1185">Reference proteome</keyword>
<evidence type="ECO:0000256" key="5">
    <source>
        <dbReference type="ARBA" id="ARBA00023136"/>
    </source>
</evidence>
<sequence length="420" mass="43503">MTNGKKQMPLLLKVIIAIIIGILFGQVVTATDGGSLGTVLAYGLRVGATFSDIFNRYVGFFVPLLIVGLVAPSIADLGVKASKALLITVALAYGSAFGVSLIAYLLGASIIPSIVTPGSAAEANAINVGSFLPASFTFEPIMGIITAIALAFSIGLAAAFIKSDTLPKFLDDGKQIVIKILGGFIVPLLPYHIGIIFAKMSAQGNILQNLVNFASIIGVIIMLQIAYLLVLYFTAGSLTGRNPITAIKNMLPSYFTALGTQSSTATIPVTLKCAEANGVSEDVRGFTIPLCSTIHLTGSAVTQTFGSMAVFFLFHGTVPTLAMMLPLVIFLGIILIAAPGVPGGAPAATVPVLKSFMGFTPEMSGIMYTLGITNDAFSTASNVAGDGAISMIVDKLTAKDQAAMKELHEQEAAAHHAAAK</sequence>
<evidence type="ECO:0000256" key="4">
    <source>
        <dbReference type="ARBA" id="ARBA00022989"/>
    </source>
</evidence>
<dbReference type="Proteomes" id="UP001500604">
    <property type="component" value="Unassembled WGS sequence"/>
</dbReference>
<keyword evidence="3 6" id="KW-0812">Transmembrane</keyword>
<keyword evidence="2" id="KW-0813">Transport</keyword>
<comment type="subcellular location">
    <subcellularLocation>
        <location evidence="1">Membrane</location>
        <topology evidence="1">Multi-pass membrane protein</topology>
    </subcellularLocation>
</comment>
<dbReference type="Pfam" id="PF00375">
    <property type="entry name" value="SDF"/>
    <property type="match status" value="1"/>
</dbReference>
<keyword evidence="4 6" id="KW-1133">Transmembrane helix</keyword>
<feature type="transmembrane region" description="Helical" evidence="6">
    <location>
        <begin position="141"/>
        <end position="161"/>
    </location>
</feature>
<dbReference type="RefSeq" id="WP_345195243.1">
    <property type="nucleotide sequence ID" value="NZ_BAABFL010000133.1"/>
</dbReference>
<evidence type="ECO:0000256" key="3">
    <source>
        <dbReference type="ARBA" id="ARBA00022692"/>
    </source>
</evidence>
<dbReference type="PANTHER" id="PTHR42865:SF8">
    <property type="entry name" value="SERINE_THREONINE TRANSPORTER SSTT"/>
    <property type="match status" value="1"/>
</dbReference>
<comment type="caution">
    <text evidence="7">The sequence shown here is derived from an EMBL/GenBank/DDBJ whole genome shotgun (WGS) entry which is preliminary data.</text>
</comment>
<proteinExistence type="predicted"/>
<reference evidence="8" key="1">
    <citation type="journal article" date="2019" name="Int. J. Syst. Evol. Microbiol.">
        <title>The Global Catalogue of Microorganisms (GCM) 10K type strain sequencing project: providing services to taxonomists for standard genome sequencing and annotation.</title>
        <authorList>
            <consortium name="The Broad Institute Genomics Platform"/>
            <consortium name="The Broad Institute Genome Sequencing Center for Infectious Disease"/>
            <person name="Wu L."/>
            <person name="Ma J."/>
        </authorList>
    </citation>
    <scope>NUCLEOTIDE SEQUENCE [LARGE SCALE GENOMIC DNA]</scope>
    <source>
        <strain evidence="8">JCM 17805</strain>
    </source>
</reference>
<feature type="transmembrane region" description="Helical" evidence="6">
    <location>
        <begin position="210"/>
        <end position="233"/>
    </location>
</feature>
<evidence type="ECO:0000256" key="6">
    <source>
        <dbReference type="SAM" id="Phobius"/>
    </source>
</evidence>
<dbReference type="PANTHER" id="PTHR42865">
    <property type="entry name" value="PROTON/GLUTAMATE-ASPARTATE SYMPORTER"/>
    <property type="match status" value="1"/>
</dbReference>
<name>A0ABP8V1W6_9GAMM</name>
<organism evidence="7 8">
    <name type="scientific">Kistimonas scapharcae</name>
    <dbReference type="NCBI Taxonomy" id="1036133"/>
    <lineage>
        <taxon>Bacteria</taxon>
        <taxon>Pseudomonadati</taxon>
        <taxon>Pseudomonadota</taxon>
        <taxon>Gammaproteobacteria</taxon>
        <taxon>Oceanospirillales</taxon>
        <taxon>Endozoicomonadaceae</taxon>
        <taxon>Kistimonas</taxon>
    </lineage>
</organism>
<feature type="transmembrane region" description="Helical" evidence="6">
    <location>
        <begin position="176"/>
        <end position="198"/>
    </location>
</feature>
<dbReference type="InterPro" id="IPR001991">
    <property type="entry name" value="Na-dicarboxylate_symporter"/>
</dbReference>